<dbReference type="AlphaFoldDB" id="A0AAN5I4V8"/>
<dbReference type="Proteomes" id="UP001328107">
    <property type="component" value="Unassembled WGS sequence"/>
</dbReference>
<gene>
    <name evidence="1" type="ORF">PMAYCL1PPCAC_21705</name>
</gene>
<feature type="non-terminal residue" evidence="1">
    <location>
        <position position="136"/>
    </location>
</feature>
<reference evidence="2" key="1">
    <citation type="submission" date="2022-10" db="EMBL/GenBank/DDBJ databases">
        <title>Genome assembly of Pristionchus species.</title>
        <authorList>
            <person name="Yoshida K."/>
            <person name="Sommer R.J."/>
        </authorList>
    </citation>
    <scope>NUCLEOTIDE SEQUENCE [LARGE SCALE GENOMIC DNA]</scope>
    <source>
        <strain evidence="2">RS5460</strain>
    </source>
</reference>
<evidence type="ECO:0000313" key="1">
    <source>
        <dbReference type="EMBL" id="GMR51510.1"/>
    </source>
</evidence>
<accession>A0AAN5I4V8</accession>
<feature type="non-terminal residue" evidence="1">
    <location>
        <position position="1"/>
    </location>
</feature>
<protein>
    <submittedName>
        <fullName evidence="1">Uncharacterized protein</fullName>
    </submittedName>
</protein>
<dbReference type="EMBL" id="BTRK01000005">
    <property type="protein sequence ID" value="GMR51510.1"/>
    <property type="molecule type" value="Genomic_DNA"/>
</dbReference>
<evidence type="ECO:0000313" key="2">
    <source>
        <dbReference type="Proteomes" id="UP001328107"/>
    </source>
</evidence>
<comment type="caution">
    <text evidence="1">The sequence shown here is derived from an EMBL/GenBank/DDBJ whole genome shotgun (WGS) entry which is preliminary data.</text>
</comment>
<proteinExistence type="predicted"/>
<name>A0AAN5I4V8_9BILA</name>
<sequence>RAIVQGHCVGDHGFRVQAALNLRMVSQMIKEYVDELAVQKSSILSFDKFTLTQIFKGLFTKVSFDVVNPSPLSVLVLKLRDDECDTCACSKFRLGTFEYSFQWERNDSEVHEKMVCLIRNYLSKGARCASMDGNDF</sequence>
<organism evidence="1 2">
    <name type="scientific">Pristionchus mayeri</name>
    <dbReference type="NCBI Taxonomy" id="1317129"/>
    <lineage>
        <taxon>Eukaryota</taxon>
        <taxon>Metazoa</taxon>
        <taxon>Ecdysozoa</taxon>
        <taxon>Nematoda</taxon>
        <taxon>Chromadorea</taxon>
        <taxon>Rhabditida</taxon>
        <taxon>Rhabditina</taxon>
        <taxon>Diplogasteromorpha</taxon>
        <taxon>Diplogasteroidea</taxon>
        <taxon>Neodiplogasteridae</taxon>
        <taxon>Pristionchus</taxon>
    </lineage>
</organism>
<keyword evidence="2" id="KW-1185">Reference proteome</keyword>